<protein>
    <recommendedName>
        <fullName evidence="8">Probable membrane transporter protein</fullName>
    </recommendedName>
</protein>
<dbReference type="PANTHER" id="PTHR30269">
    <property type="entry name" value="TRANSMEMBRANE PROTEIN YFCA"/>
    <property type="match status" value="1"/>
</dbReference>
<dbReference type="PANTHER" id="PTHR30269:SF32">
    <property type="entry name" value="MEMBRANE TRANSPORTER PROTEIN-RELATED"/>
    <property type="match status" value="1"/>
</dbReference>
<feature type="transmembrane region" description="Helical" evidence="8">
    <location>
        <begin position="85"/>
        <end position="103"/>
    </location>
</feature>
<dbReference type="InterPro" id="IPR002781">
    <property type="entry name" value="TM_pro_TauE-like"/>
</dbReference>
<reference evidence="9 10" key="1">
    <citation type="journal article" date="2010" name="J. Bacteriol.">
        <title>Complete genome sequence of "Candidatus Puniceispirillum marinum" IMCC1322, a representative of the SAR116 clade in the Alphaproteobacteria.</title>
        <authorList>
            <person name="Oh H.M."/>
            <person name="Kwon K.K."/>
            <person name="Kang I."/>
            <person name="Kang S.G."/>
            <person name="Lee J.H."/>
            <person name="Kim S.J."/>
            <person name="Cho J.C."/>
        </authorList>
    </citation>
    <scope>NUCLEOTIDE SEQUENCE [LARGE SCALE GENOMIC DNA]</scope>
    <source>
        <strain evidence="9 10">IMCC1322</strain>
    </source>
</reference>
<evidence type="ECO:0000256" key="5">
    <source>
        <dbReference type="ARBA" id="ARBA00022692"/>
    </source>
</evidence>
<dbReference type="eggNOG" id="COG0730">
    <property type="taxonomic scope" value="Bacteria"/>
</dbReference>
<gene>
    <name evidence="9" type="ordered locus">SAR116_1464</name>
</gene>
<proteinExistence type="inferred from homology"/>
<keyword evidence="6 8" id="KW-1133">Transmembrane helix</keyword>
<comment type="subcellular location">
    <subcellularLocation>
        <location evidence="1 8">Cell membrane</location>
        <topology evidence="1 8">Multi-pass membrane protein</topology>
    </subcellularLocation>
</comment>
<keyword evidence="3" id="KW-0813">Transport</keyword>
<feature type="transmembrane region" description="Helical" evidence="8">
    <location>
        <begin position="110"/>
        <end position="128"/>
    </location>
</feature>
<evidence type="ECO:0000256" key="1">
    <source>
        <dbReference type="ARBA" id="ARBA00004651"/>
    </source>
</evidence>
<feature type="transmembrane region" description="Helical" evidence="8">
    <location>
        <begin position="175"/>
        <end position="197"/>
    </location>
</feature>
<feature type="transmembrane region" description="Helical" evidence="8">
    <location>
        <begin position="16"/>
        <end position="49"/>
    </location>
</feature>
<name>D5BTW0_PUNMI</name>
<sequence>MTDFLMASLLPSLDPVIIGAIIAIFLFSGIIKGFLGLGLPAAGMALLTLIFEPTEAIVLLLLPIIVTNIYQFSRSQDRFQTARRYKVFALAIMISIFVTAWHITAFPTEILTIVIGVAMIAFASQWLFGLSFSIGPGVSWQLGAGVISGILGGLSSIWSPPVVMYLMARKTPKEGFIAATGFLFLVGSVPLAVGLFMSGVLTMVAVIKSLLGLGAALIGFRIGEMLRAHISQDMFRKAVLIAFMIMGARLVFNGLA</sequence>
<accession>D5BTW0</accession>
<keyword evidence="10" id="KW-1185">Reference proteome</keyword>
<evidence type="ECO:0000256" key="8">
    <source>
        <dbReference type="RuleBase" id="RU363041"/>
    </source>
</evidence>
<keyword evidence="7 8" id="KW-0472">Membrane</keyword>
<feature type="transmembrane region" description="Helical" evidence="8">
    <location>
        <begin position="234"/>
        <end position="252"/>
    </location>
</feature>
<comment type="similarity">
    <text evidence="2 8">Belongs to the 4-toluene sulfonate uptake permease (TSUP) (TC 2.A.102) family.</text>
</comment>
<evidence type="ECO:0000256" key="3">
    <source>
        <dbReference type="ARBA" id="ARBA00022448"/>
    </source>
</evidence>
<evidence type="ECO:0000256" key="4">
    <source>
        <dbReference type="ARBA" id="ARBA00022475"/>
    </source>
</evidence>
<dbReference type="OrthoDB" id="9800873at2"/>
<keyword evidence="4 8" id="KW-1003">Cell membrane</keyword>
<dbReference type="EMBL" id="CP001751">
    <property type="protein sequence ID" value="ADE39707.1"/>
    <property type="molecule type" value="Genomic_DNA"/>
</dbReference>
<feature type="transmembrane region" description="Helical" evidence="8">
    <location>
        <begin position="203"/>
        <end position="222"/>
    </location>
</feature>
<evidence type="ECO:0000313" key="9">
    <source>
        <dbReference type="EMBL" id="ADE39707.1"/>
    </source>
</evidence>
<dbReference type="Proteomes" id="UP000007460">
    <property type="component" value="Chromosome"/>
</dbReference>
<dbReference type="Pfam" id="PF01925">
    <property type="entry name" value="TauE"/>
    <property type="match status" value="1"/>
</dbReference>
<keyword evidence="5 8" id="KW-0812">Transmembrane</keyword>
<evidence type="ECO:0000256" key="7">
    <source>
        <dbReference type="ARBA" id="ARBA00023136"/>
    </source>
</evidence>
<dbReference type="GO" id="GO:0005886">
    <property type="term" value="C:plasma membrane"/>
    <property type="evidence" value="ECO:0007669"/>
    <property type="project" value="UniProtKB-SubCell"/>
</dbReference>
<dbReference type="InterPro" id="IPR052017">
    <property type="entry name" value="TSUP"/>
</dbReference>
<dbReference type="RefSeq" id="WP_013046334.1">
    <property type="nucleotide sequence ID" value="NC_014010.1"/>
</dbReference>
<dbReference type="STRING" id="488538.SAR116_1464"/>
<organism evidence="9 10">
    <name type="scientific">Puniceispirillum marinum (strain IMCC1322)</name>
    <dbReference type="NCBI Taxonomy" id="488538"/>
    <lineage>
        <taxon>Bacteria</taxon>
        <taxon>Pseudomonadati</taxon>
        <taxon>Pseudomonadota</taxon>
        <taxon>Alphaproteobacteria</taxon>
        <taxon>Candidatus Puniceispirillales</taxon>
        <taxon>Candidatus Puniceispirillaceae</taxon>
        <taxon>Candidatus Puniceispirillum</taxon>
    </lineage>
</organism>
<feature type="transmembrane region" description="Helical" evidence="8">
    <location>
        <begin position="140"/>
        <end position="163"/>
    </location>
</feature>
<dbReference type="HOGENOM" id="CLU_054750_7_0_5"/>
<evidence type="ECO:0000256" key="6">
    <source>
        <dbReference type="ARBA" id="ARBA00022989"/>
    </source>
</evidence>
<dbReference type="KEGG" id="apb:SAR116_1464"/>
<dbReference type="AlphaFoldDB" id="D5BTW0"/>
<evidence type="ECO:0000256" key="2">
    <source>
        <dbReference type="ARBA" id="ARBA00009142"/>
    </source>
</evidence>
<evidence type="ECO:0000313" key="10">
    <source>
        <dbReference type="Proteomes" id="UP000007460"/>
    </source>
</evidence>